<proteinExistence type="predicted"/>
<evidence type="ECO:0000313" key="1">
    <source>
        <dbReference type="EMBL" id="CAK9070641.1"/>
    </source>
</evidence>
<dbReference type="InterPro" id="IPR032801">
    <property type="entry name" value="PXL2A/B/C"/>
</dbReference>
<gene>
    <name evidence="1" type="ORF">CCMP2556_LOCUS34746</name>
</gene>
<comment type="caution">
    <text evidence="1">The sequence shown here is derived from an EMBL/GenBank/DDBJ whole genome shotgun (WGS) entry which is preliminary data.</text>
</comment>
<keyword evidence="2" id="KW-1185">Reference proteome</keyword>
<dbReference type="PANTHER" id="PTHR28630">
    <property type="match status" value="1"/>
</dbReference>
<dbReference type="Proteomes" id="UP001642484">
    <property type="component" value="Unassembled WGS sequence"/>
</dbReference>
<reference evidence="1 2" key="1">
    <citation type="submission" date="2024-02" db="EMBL/GenBank/DDBJ databases">
        <authorList>
            <person name="Chen Y."/>
            <person name="Shah S."/>
            <person name="Dougan E. K."/>
            <person name="Thang M."/>
            <person name="Chan C."/>
        </authorList>
    </citation>
    <scope>NUCLEOTIDE SEQUENCE [LARGE SCALE GENOMIC DNA]</scope>
</reference>
<dbReference type="EMBL" id="CAXAMN010022537">
    <property type="protein sequence ID" value="CAK9070641.1"/>
    <property type="molecule type" value="Genomic_DNA"/>
</dbReference>
<name>A0ABP0P4D9_9DINO</name>
<evidence type="ECO:0000313" key="2">
    <source>
        <dbReference type="Proteomes" id="UP001642484"/>
    </source>
</evidence>
<sequence length="398" mass="43234">SSHERTFQDLHLCLAMAMALARGPQGPRGPLHLPSHPVLARTPCRRTGAAGLHCFATAAVAVAVQHSRRDRKYRRIAVRAESSRTVEKETPWLEIAGAVAVALLDIFKGPPEESTDATAPGLKEIGKPVAEALASCSLQDIRSGETVEASKLLTTRSGIFFLTHWGDFNSWEVAQQVRTAIQAKRLDASSICLVGIGSQSSGAKFAEMLELPADVKIYTDARASCYSALCFSRGALPQYSEQLNPYLRVFLMLLGVGSPGTIRTVLGGYIGDRSRPNSATAWIDDALRQGAKKGRWPTAVPDLLGDWKMLELAEVGNGVWDEGFGQEGLRPFELATIRLQNMVGGIIANWSDLAPEDDELLVQQGGVVITKNGKVTYYYRDKGILTYVPMEDAIKALQ</sequence>
<dbReference type="PANTHER" id="PTHR28630:SF3">
    <property type="entry name" value="PEROXIREDOXIN-LIKE 2C"/>
    <property type="match status" value="1"/>
</dbReference>
<dbReference type="Pfam" id="PF13911">
    <property type="entry name" value="AhpC-TSA_2"/>
    <property type="match status" value="1"/>
</dbReference>
<feature type="non-terminal residue" evidence="1">
    <location>
        <position position="1"/>
    </location>
</feature>
<accession>A0ABP0P4D9</accession>
<protein>
    <submittedName>
        <fullName evidence="1">Uncharacterized protein</fullName>
    </submittedName>
</protein>
<organism evidence="1 2">
    <name type="scientific">Durusdinium trenchii</name>
    <dbReference type="NCBI Taxonomy" id="1381693"/>
    <lineage>
        <taxon>Eukaryota</taxon>
        <taxon>Sar</taxon>
        <taxon>Alveolata</taxon>
        <taxon>Dinophyceae</taxon>
        <taxon>Suessiales</taxon>
        <taxon>Symbiodiniaceae</taxon>
        <taxon>Durusdinium</taxon>
    </lineage>
</organism>